<feature type="region of interest" description="RNA binding" evidence="4">
    <location>
        <begin position="267"/>
        <end position="273"/>
    </location>
</feature>
<dbReference type="InterPro" id="IPR002616">
    <property type="entry name" value="tRNA_ribo_trans-like"/>
</dbReference>
<comment type="pathway">
    <text evidence="4">tRNA modification; tRNA-queuosine biosynthesis.</text>
</comment>
<dbReference type="InterPro" id="IPR050076">
    <property type="entry name" value="ArchSynthase1/Queuine_TRR"/>
</dbReference>
<dbReference type="EC" id="2.4.2.29" evidence="4"/>
<feature type="binding site" evidence="4">
    <location>
        <position position="209"/>
    </location>
    <ligand>
        <name>substrate</name>
    </ligand>
</feature>
<feature type="region of interest" description="RNA binding; important for wobble base 34 recognition" evidence="4">
    <location>
        <begin position="291"/>
        <end position="295"/>
    </location>
</feature>
<feature type="binding site" evidence="4">
    <location>
        <begin position="107"/>
        <end position="111"/>
    </location>
    <ligand>
        <name>substrate</name>
    </ligand>
</feature>
<dbReference type="GO" id="GO:0005829">
    <property type="term" value="C:cytosol"/>
    <property type="evidence" value="ECO:0007669"/>
    <property type="project" value="TreeGrafter"/>
</dbReference>
<evidence type="ECO:0000259" key="5">
    <source>
        <dbReference type="Pfam" id="PF01702"/>
    </source>
</evidence>
<dbReference type="AlphaFoldDB" id="A0A0B4N085"/>
<keyword evidence="1 4" id="KW-0328">Glycosyltransferase</keyword>
<reference evidence="6" key="1">
    <citation type="submission" date="2014-03" db="EMBL/GenBank/DDBJ databases">
        <title>A sequence of cellulolytic fosmid clone of goat rumen metagenome.</title>
        <authorList>
            <person name="Lee K.-T."/>
            <person name="Kim J.-Y."/>
            <person name="Kim Y.-J."/>
            <person name="Ahn J.-H."/>
            <person name="Park M.-N."/>
            <person name="Kim J.-H."/>
            <person name="Kim T.-H."/>
        </authorList>
    </citation>
    <scope>NUCLEOTIDE SEQUENCE</scope>
</reference>
<feature type="active site" description="Nucleophile" evidence="4">
    <location>
        <position position="286"/>
    </location>
</feature>
<keyword evidence="4" id="KW-0671">Queuosine biosynthesis</keyword>
<keyword evidence="4" id="KW-0862">Zinc</keyword>
<dbReference type="InterPro" id="IPR036511">
    <property type="entry name" value="TGT-like_sf"/>
</dbReference>
<dbReference type="UniPathway" id="UPA00392"/>
<protein>
    <recommendedName>
        <fullName evidence="4">Queuine tRNA-ribosyltransferase</fullName>
        <ecNumber evidence="4">2.4.2.29</ecNumber>
    </recommendedName>
    <alternativeName>
        <fullName evidence="4">Guanine insertion enzyme</fullName>
    </alternativeName>
    <alternativeName>
        <fullName evidence="4">tRNA-guanine transglycosylase</fullName>
    </alternativeName>
</protein>
<evidence type="ECO:0000256" key="1">
    <source>
        <dbReference type="ARBA" id="ARBA00022676"/>
    </source>
</evidence>
<comment type="cofactor">
    <cofactor evidence="4">
        <name>Zn(2+)</name>
        <dbReference type="ChEBI" id="CHEBI:29105"/>
    </cofactor>
    <text evidence="4">Binds 1 zinc ion per subunit.</text>
</comment>
<evidence type="ECO:0000256" key="2">
    <source>
        <dbReference type="ARBA" id="ARBA00022679"/>
    </source>
</evidence>
<feature type="domain" description="tRNA-guanine(15) transglycosylase-like" evidence="5">
    <location>
        <begin position="28"/>
        <end position="386"/>
    </location>
</feature>
<dbReference type="NCBIfam" id="TIGR00449">
    <property type="entry name" value="tgt_general"/>
    <property type="match status" value="1"/>
</dbReference>
<dbReference type="GO" id="GO:0008616">
    <property type="term" value="P:tRNA queuosine(34) biosynthetic process"/>
    <property type="evidence" value="ECO:0007669"/>
    <property type="project" value="UniProtKB-UniRule"/>
</dbReference>
<feature type="binding site" evidence="4">
    <location>
        <position position="161"/>
    </location>
    <ligand>
        <name>substrate</name>
    </ligand>
</feature>
<dbReference type="Pfam" id="PF01702">
    <property type="entry name" value="TGT"/>
    <property type="match status" value="1"/>
</dbReference>
<proteinExistence type="inferred from homology"/>
<feature type="binding site" evidence="4">
    <location>
        <position position="330"/>
    </location>
    <ligand>
        <name>Zn(2+)</name>
        <dbReference type="ChEBI" id="CHEBI:29105"/>
    </ligand>
</feature>
<keyword evidence="2 4" id="KW-0808">Transferase</keyword>
<dbReference type="InterPro" id="IPR004803">
    <property type="entry name" value="TGT"/>
</dbReference>
<keyword evidence="4" id="KW-0479">Metal-binding</keyword>
<comment type="similarity">
    <text evidence="4">Belongs to the queuine tRNA-ribosyltransferase family.</text>
</comment>
<keyword evidence="3 4" id="KW-0819">tRNA processing</keyword>
<feature type="binding site" evidence="4">
    <location>
        <position position="325"/>
    </location>
    <ligand>
        <name>Zn(2+)</name>
        <dbReference type="ChEBI" id="CHEBI:29105"/>
    </ligand>
</feature>
<dbReference type="Gene3D" id="3.20.20.105">
    <property type="entry name" value="Queuine tRNA-ribosyltransferase-like"/>
    <property type="match status" value="1"/>
</dbReference>
<comment type="subunit">
    <text evidence="4">Homodimer. Within each dimer, one monomer is responsible for RNA recognition and catalysis, while the other monomer binds to the replacement base PreQ1.</text>
</comment>
<comment type="catalytic activity">
    <reaction evidence="4">
        <text>7-aminomethyl-7-carbaguanine + guanosine(34) in tRNA = 7-aminomethyl-7-carbaguanosine(34) in tRNA + guanine</text>
        <dbReference type="Rhea" id="RHEA:24104"/>
        <dbReference type="Rhea" id="RHEA-COMP:10341"/>
        <dbReference type="Rhea" id="RHEA-COMP:10342"/>
        <dbReference type="ChEBI" id="CHEBI:16235"/>
        <dbReference type="ChEBI" id="CHEBI:58703"/>
        <dbReference type="ChEBI" id="CHEBI:74269"/>
        <dbReference type="ChEBI" id="CHEBI:82833"/>
        <dbReference type="EC" id="2.4.2.29"/>
    </reaction>
</comment>
<dbReference type="EMBL" id="KJ631401">
    <property type="protein sequence ID" value="AIF26214.1"/>
    <property type="molecule type" value="Genomic_DNA"/>
</dbReference>
<sequence>MDKLTTGVFFYILRQMNRFELLKTSKKSKARLGVVHTDHGDVTTPIFMPVGTEATVKAVTPAQLKDIKAEIILANTYHLYLRPTTPRIAKAGGIHKFMAWDGPVLTDSGGFQVWSLKDLRKITPEGVEFRSILDGSKHFFSPASVMNAQREIGADIIMALDECTPFPSTAKEAEHSLKFTLKWTAEALAWLKEHPPIHGYDQQFFGIIQGGMHKNLRKQAIERIAELGPDGFAMGGLSVGEPTETMYEIADFCTDILPQDHARYVMGVGTPWNLLELIERGVDMCDCVMPTRNARNGMLFTSEGVLRYKAARHAEEFDKPVDPNCDCYCCRNFSRAYLRHLHHAGESLGFTLASIHNLHFYLHLMREAKQHIADDTFEEWKKEKCEILQRDLQ</sequence>
<evidence type="ECO:0000256" key="4">
    <source>
        <dbReference type="HAMAP-Rule" id="MF_00168"/>
    </source>
</evidence>
<feature type="binding site" evidence="4">
    <location>
        <position position="327"/>
    </location>
    <ligand>
        <name>Zn(2+)</name>
        <dbReference type="ChEBI" id="CHEBI:29105"/>
    </ligand>
</feature>
<gene>
    <name evidence="4" type="primary">tgt</name>
</gene>
<accession>A0A0B4N085</accession>
<feature type="binding site" evidence="4">
    <location>
        <position position="236"/>
    </location>
    <ligand>
        <name>substrate</name>
    </ligand>
</feature>
<dbReference type="SUPFAM" id="SSF51713">
    <property type="entry name" value="tRNA-guanine transglycosylase"/>
    <property type="match status" value="1"/>
</dbReference>
<comment type="function">
    <text evidence="4">Catalyzes the base-exchange of a guanine (G) residue with the queuine precursor 7-aminomethyl-7-deazaguanine (PreQ1) at position 34 (anticodon wobble position) in tRNAs with GU(N) anticodons (tRNA-Asp, -Asn, -His and -Tyr). Catalysis occurs through a double-displacement mechanism. The nucleophile active site attacks the C1' of nucleotide 34 to detach the guanine base from the RNA, forming a covalent enzyme-RNA intermediate. The proton acceptor active site deprotonates the incoming PreQ1, allowing a nucleophilic attack on the C1' of the ribose to form the product. After dissociation, two additional enzymatic reactions on the tRNA convert PreQ1 to queuine (Q), resulting in the hypermodified nucleoside queuosine (7-(((4,5-cis-dihydroxy-2-cyclopenten-1-yl)amino)methyl)-7-deazaguanosine).</text>
</comment>
<feature type="binding site" evidence="4">
    <location>
        <position position="356"/>
    </location>
    <ligand>
        <name>Zn(2+)</name>
        <dbReference type="ChEBI" id="CHEBI:29105"/>
    </ligand>
</feature>
<feature type="active site" description="Proton acceptor" evidence="4">
    <location>
        <position position="107"/>
    </location>
</feature>
<dbReference type="PANTHER" id="PTHR46499:SF1">
    <property type="entry name" value="QUEUINE TRNA-RIBOSYLTRANSFERASE"/>
    <property type="match status" value="1"/>
</dbReference>
<dbReference type="GO" id="GO:0046872">
    <property type="term" value="F:metal ion binding"/>
    <property type="evidence" value="ECO:0007669"/>
    <property type="project" value="UniProtKB-KW"/>
</dbReference>
<name>A0A0B4N085_9BACT</name>
<organism evidence="6">
    <name type="scientific">uncultured bacterium Ad_144_C12_contig2</name>
    <dbReference type="NCBI Taxonomy" id="1489309"/>
    <lineage>
        <taxon>Bacteria</taxon>
        <taxon>environmental samples</taxon>
    </lineage>
</organism>
<dbReference type="HAMAP" id="MF_00168">
    <property type="entry name" value="Q_tRNA_Tgt"/>
    <property type="match status" value="1"/>
</dbReference>
<dbReference type="NCBIfam" id="TIGR00430">
    <property type="entry name" value="Q_tRNA_tgt"/>
    <property type="match status" value="1"/>
</dbReference>
<evidence type="ECO:0000313" key="6">
    <source>
        <dbReference type="EMBL" id="AIF26214.1"/>
    </source>
</evidence>
<evidence type="ECO:0000256" key="3">
    <source>
        <dbReference type="ARBA" id="ARBA00022694"/>
    </source>
</evidence>
<dbReference type="GO" id="GO:0008479">
    <property type="term" value="F:tRNA-guanosine(34) queuine transglycosylase activity"/>
    <property type="evidence" value="ECO:0007669"/>
    <property type="project" value="UniProtKB-UniRule"/>
</dbReference>
<dbReference type="PANTHER" id="PTHR46499">
    <property type="entry name" value="QUEUINE TRNA-RIBOSYLTRANSFERASE"/>
    <property type="match status" value="1"/>
</dbReference>